<keyword evidence="5" id="KW-0472">Membrane</keyword>
<feature type="domain" description="EGF-like" evidence="7">
    <location>
        <begin position="117"/>
        <end position="155"/>
    </location>
</feature>
<gene>
    <name evidence="8" type="ORF">ASIM_LOCUS16241</name>
</gene>
<feature type="domain" description="EGF-like" evidence="7">
    <location>
        <begin position="407"/>
        <end position="445"/>
    </location>
</feature>
<keyword evidence="5" id="KW-0812">Transmembrane</keyword>
<evidence type="ECO:0000259" key="7">
    <source>
        <dbReference type="PROSITE" id="PS50026"/>
    </source>
</evidence>
<feature type="region of interest" description="Disordered" evidence="4">
    <location>
        <begin position="651"/>
        <end position="672"/>
    </location>
</feature>
<keyword evidence="2" id="KW-0245">EGF-like domain</keyword>
<feature type="compositionally biased region" description="Basic residues" evidence="4">
    <location>
        <begin position="783"/>
        <end position="794"/>
    </location>
</feature>
<dbReference type="EMBL" id="UYRR01032926">
    <property type="protein sequence ID" value="VDK57225.1"/>
    <property type="molecule type" value="Genomic_DNA"/>
</dbReference>
<dbReference type="CDD" id="cd00054">
    <property type="entry name" value="EGF_CA"/>
    <property type="match status" value="3"/>
</dbReference>
<feature type="disulfide bond" evidence="2">
    <location>
        <begin position="145"/>
        <end position="154"/>
    </location>
</feature>
<name>A0A0M3K793_ANISI</name>
<evidence type="ECO:0000256" key="5">
    <source>
        <dbReference type="SAM" id="Phobius"/>
    </source>
</evidence>
<dbReference type="PANTHER" id="PTHR24044">
    <property type="entry name" value="NOTCH LIGAND FAMILY MEMBER"/>
    <property type="match status" value="1"/>
</dbReference>
<dbReference type="PROSITE" id="PS50025">
    <property type="entry name" value="LAM_G_DOMAIN"/>
    <property type="match status" value="1"/>
</dbReference>
<feature type="region of interest" description="Disordered" evidence="4">
    <location>
        <begin position="728"/>
        <end position="897"/>
    </location>
</feature>
<feature type="disulfide bond" evidence="3">
    <location>
        <begin position="326"/>
        <end position="353"/>
    </location>
</feature>
<dbReference type="GO" id="GO:0005509">
    <property type="term" value="F:calcium ion binding"/>
    <property type="evidence" value="ECO:0007669"/>
    <property type="project" value="InterPro"/>
</dbReference>
<dbReference type="PANTHER" id="PTHR24044:SF420">
    <property type="entry name" value="DELTA AND NOTCH-LIKE EPIDERMAL GROWTH FACTOR-RELATED RECEPTOR ISOFORM X1"/>
    <property type="match status" value="1"/>
</dbReference>
<dbReference type="SUPFAM" id="SSF49899">
    <property type="entry name" value="Concanavalin A-like lectins/glucanases"/>
    <property type="match status" value="1"/>
</dbReference>
<evidence type="ECO:0000256" key="4">
    <source>
        <dbReference type="SAM" id="MobiDB-lite"/>
    </source>
</evidence>
<feature type="disulfide bond" evidence="2">
    <location>
        <begin position="416"/>
        <end position="433"/>
    </location>
</feature>
<dbReference type="SUPFAM" id="SSF57196">
    <property type="entry name" value="EGF/Laminin"/>
    <property type="match status" value="2"/>
</dbReference>
<dbReference type="Gene3D" id="2.10.25.10">
    <property type="entry name" value="Laminin"/>
    <property type="match status" value="4"/>
</dbReference>
<keyword evidence="9" id="KW-1185">Reference proteome</keyword>
<feature type="domain" description="Laminin G" evidence="6">
    <location>
        <begin position="169"/>
        <end position="353"/>
    </location>
</feature>
<dbReference type="SMART" id="SM00179">
    <property type="entry name" value="EGF_CA"/>
    <property type="match status" value="3"/>
</dbReference>
<keyword evidence="5" id="KW-1133">Transmembrane helix</keyword>
<feature type="compositionally biased region" description="Polar residues" evidence="4">
    <location>
        <begin position="815"/>
        <end position="848"/>
    </location>
</feature>
<feature type="disulfide bond" evidence="2">
    <location>
        <begin position="435"/>
        <end position="444"/>
    </location>
</feature>
<evidence type="ECO:0000259" key="6">
    <source>
        <dbReference type="PROSITE" id="PS50025"/>
    </source>
</evidence>
<dbReference type="Pfam" id="PF00008">
    <property type="entry name" value="EGF"/>
    <property type="match status" value="2"/>
</dbReference>
<reference evidence="8 9" key="2">
    <citation type="submission" date="2018-11" db="EMBL/GenBank/DDBJ databases">
        <authorList>
            <consortium name="Pathogen Informatics"/>
        </authorList>
    </citation>
    <scope>NUCLEOTIDE SEQUENCE [LARGE SCALE GENOMIC DNA]</scope>
</reference>
<dbReference type="SMART" id="SM00181">
    <property type="entry name" value="EGF"/>
    <property type="match status" value="4"/>
</dbReference>
<dbReference type="Gene3D" id="2.60.120.200">
    <property type="match status" value="1"/>
</dbReference>
<dbReference type="CDD" id="cd00110">
    <property type="entry name" value="LamG"/>
    <property type="match status" value="1"/>
</dbReference>
<evidence type="ECO:0000256" key="1">
    <source>
        <dbReference type="ARBA" id="ARBA00023157"/>
    </source>
</evidence>
<evidence type="ECO:0000313" key="8">
    <source>
        <dbReference type="EMBL" id="VDK57225.1"/>
    </source>
</evidence>
<dbReference type="Pfam" id="PF02210">
    <property type="entry name" value="Laminin_G_2"/>
    <property type="match status" value="1"/>
</dbReference>
<feature type="transmembrane region" description="Helical" evidence="5">
    <location>
        <begin position="456"/>
        <end position="483"/>
    </location>
</feature>
<proteinExistence type="predicted"/>
<feature type="disulfide bond" evidence="2">
    <location>
        <begin position="384"/>
        <end position="393"/>
    </location>
</feature>
<feature type="region of interest" description="Disordered" evidence="4">
    <location>
        <begin position="561"/>
        <end position="595"/>
    </location>
</feature>
<accession>A0A0M3K793</accession>
<keyword evidence="1 2" id="KW-1015">Disulfide bond</keyword>
<feature type="compositionally biased region" description="Basic and acidic residues" evidence="4">
    <location>
        <begin position="802"/>
        <end position="811"/>
    </location>
</feature>
<sequence length="897" mass="99266">MCCCRYSHPTTSSFTDPSQADPCDSRGYYRPNYIRQRLEQNIVELADDTGLQIVSMTTEVCRRDVCVRGECRDRLYLDDALSAYYYINDQAFYAPRHARTFECICREGFAGKRCDVPVDKCSKEQCTKDEMCVPMDTDIGFECVCPPGTTGDRCMVPTCGKDNRECSQDAEISVNGDAFFQITIANSLERRLELSFRFRTISSDATVMYATGNSDFHAIEISRGYAQYRWDCGSGVGVVQVNSIRVSDGKWHSVKVSRRSRHVKLTIDDTHTVDGHSPAGSDVINLYKNAMRLTFGAQVNYIANSGGSTLSANDLRPLISKGMIGCFGRISVDGFDLPKTKQGLRLYNTRLDCDAVGNEPCSVNPCSNDGNCIPTGDTSFSCVCPPRYAGQMCEIDLTPCVSRPNGDWDPCSPNPCGPFGKCIRLPQSNGFICNCSHGYSGTSCSDRPPTLVADGWPLGFVEVALAISILLIVILAVLICCYLRNKKYRYDKPAEQKDPEYEVHNFNARVSKSFDGAPACAAPPPLPPRAFRSMHNNQLSNFEQAQLTGLPTVQVRPLPISERLGGSSLGGGSRSPSIAESGRWKSRRATTPISQKNIDVTRTGLPSSNDETDQVSRTDVLRRYGRTIADTNDDEIDDNSPSRVRYFADNRQRASKTRVKRGHADGSPSLKKDAAVSNVVRNNWRQECDRRIDGACGIAADKRSERMKLHLLGNNRIKVGDTILSPREEDDEYMTMRPVSRRLPSDSAESQRRPLLEMSDSDGMDGTDLVYPDEVDPSERAKPRPPPHSNHRKHAESALSRNRMETSRVYDDPASEQNNIVNTAASNEESPKLSTSSGMQLSSTNISENFDNIDDESDSDDNRNNDDSDDDGDANPISESDSRYLSPATTPQKMAVL</sequence>
<organism evidence="10">
    <name type="scientific">Anisakis simplex</name>
    <name type="common">Herring worm</name>
    <dbReference type="NCBI Taxonomy" id="6269"/>
    <lineage>
        <taxon>Eukaryota</taxon>
        <taxon>Metazoa</taxon>
        <taxon>Ecdysozoa</taxon>
        <taxon>Nematoda</taxon>
        <taxon>Chromadorea</taxon>
        <taxon>Rhabditida</taxon>
        <taxon>Spirurina</taxon>
        <taxon>Ascaridomorpha</taxon>
        <taxon>Ascaridoidea</taxon>
        <taxon>Anisakidae</taxon>
        <taxon>Anisakis</taxon>
        <taxon>Anisakis simplex complex</taxon>
    </lineage>
</organism>
<dbReference type="AlphaFoldDB" id="A0A0M3K793"/>
<dbReference type="InterPro" id="IPR013320">
    <property type="entry name" value="ConA-like_dom_sf"/>
</dbReference>
<protein>
    <submittedName>
        <fullName evidence="10">Cadherin-4 (inferred by orthology to a C. elegans protein)</fullName>
    </submittedName>
</protein>
<evidence type="ECO:0000313" key="10">
    <source>
        <dbReference type="WBParaSite" id="ASIM_0001683401-mRNA-1"/>
    </source>
</evidence>
<dbReference type="GO" id="GO:0005112">
    <property type="term" value="F:Notch binding"/>
    <property type="evidence" value="ECO:0007669"/>
    <property type="project" value="TreeGrafter"/>
</dbReference>
<dbReference type="PROSITE" id="PS00022">
    <property type="entry name" value="EGF_1"/>
    <property type="match status" value="3"/>
</dbReference>
<dbReference type="OrthoDB" id="5855789at2759"/>
<evidence type="ECO:0000313" key="9">
    <source>
        <dbReference type="Proteomes" id="UP000267096"/>
    </source>
</evidence>
<dbReference type="Proteomes" id="UP000267096">
    <property type="component" value="Unassembled WGS sequence"/>
</dbReference>
<dbReference type="InterPro" id="IPR001881">
    <property type="entry name" value="EGF-like_Ca-bd_dom"/>
</dbReference>
<feature type="disulfide bond" evidence="2">
    <location>
        <begin position="126"/>
        <end position="143"/>
    </location>
</feature>
<dbReference type="InterPro" id="IPR001791">
    <property type="entry name" value="Laminin_G"/>
</dbReference>
<dbReference type="PROSITE" id="PS01186">
    <property type="entry name" value="EGF_2"/>
    <property type="match status" value="1"/>
</dbReference>
<dbReference type="InterPro" id="IPR050906">
    <property type="entry name" value="Notch_signaling"/>
</dbReference>
<dbReference type="WBParaSite" id="ASIM_0001683401-mRNA-1">
    <property type="protein sequence ID" value="ASIM_0001683401-mRNA-1"/>
    <property type="gene ID" value="ASIM_0001683401"/>
</dbReference>
<dbReference type="PROSITE" id="PS50026">
    <property type="entry name" value="EGF_3"/>
    <property type="match status" value="3"/>
</dbReference>
<feature type="domain" description="EGF-like" evidence="7">
    <location>
        <begin position="357"/>
        <end position="394"/>
    </location>
</feature>
<evidence type="ECO:0000256" key="3">
    <source>
        <dbReference type="PROSITE-ProRule" id="PRU00122"/>
    </source>
</evidence>
<feature type="compositionally biased region" description="Acidic residues" evidence="4">
    <location>
        <begin position="759"/>
        <end position="776"/>
    </location>
</feature>
<dbReference type="InterPro" id="IPR000742">
    <property type="entry name" value="EGF"/>
</dbReference>
<reference evidence="10" key="1">
    <citation type="submission" date="2017-02" db="UniProtKB">
        <authorList>
            <consortium name="WormBaseParasite"/>
        </authorList>
    </citation>
    <scope>IDENTIFICATION</scope>
</reference>
<feature type="compositionally biased region" description="Polar residues" evidence="4">
    <location>
        <begin position="887"/>
        <end position="897"/>
    </location>
</feature>
<comment type="caution">
    <text evidence="2">Lacks conserved residue(s) required for the propagation of feature annotation.</text>
</comment>
<dbReference type="SMART" id="SM00282">
    <property type="entry name" value="LamG"/>
    <property type="match status" value="1"/>
</dbReference>
<evidence type="ECO:0000256" key="2">
    <source>
        <dbReference type="PROSITE-ProRule" id="PRU00076"/>
    </source>
</evidence>